<dbReference type="VEuPathDB" id="VectorBase:AMAM011701"/>
<dbReference type="Gene3D" id="3.20.20.140">
    <property type="entry name" value="Metal-dependent hydrolases"/>
    <property type="match status" value="1"/>
</dbReference>
<feature type="domain" description="Amidohydrolase-related" evidence="2">
    <location>
        <begin position="56"/>
        <end position="254"/>
    </location>
</feature>
<dbReference type="EnsemblMetazoa" id="AMAM011701-RA">
    <property type="protein sequence ID" value="AMAM011701-PA"/>
    <property type="gene ID" value="AMAM011701"/>
</dbReference>
<sequence>FHAEVECHRQQPDNLSNNISDPFNYRTFLESRPDSMEQQAIDLVARVAQLYNVRTHIVHLSSAQALPTIRRARAHGGRLTVETCHHYLALAAEDVPDARTEFKCCPPIRDRTNQEQLWRAIQAGEIDLVVSDHSPSTPQMKLLTDGKQRGNFLKAWGGISSLQLGLPLFWTHCQQYGLTLEDTVRLLCTEPARLSGLEQRKSRLEPGYDGDICVWDPEASFTVTEDMIEFQHKVTPYLNRTLRGVVHATILRGTIIYQRSDVPAFGPPLGNILLARRHEITSNNVEDNSTNSFKRQTVNTSSEEEEIEDDVDL</sequence>
<dbReference type="Pfam" id="PF01979">
    <property type="entry name" value="Amidohydro_1"/>
    <property type="match status" value="1"/>
</dbReference>
<feature type="region of interest" description="Disordered" evidence="1">
    <location>
        <begin position="285"/>
        <end position="313"/>
    </location>
</feature>
<evidence type="ECO:0000256" key="1">
    <source>
        <dbReference type="SAM" id="MobiDB-lite"/>
    </source>
</evidence>
<dbReference type="SUPFAM" id="SSF51338">
    <property type="entry name" value="Composite domain of metallo-dependent hydrolases"/>
    <property type="match status" value="1"/>
</dbReference>
<name>A0A182SR23_9DIPT</name>
<reference evidence="3" key="2">
    <citation type="submission" date="2020-05" db="UniProtKB">
        <authorList>
            <consortium name="EnsemblMetazoa"/>
        </authorList>
    </citation>
    <scope>IDENTIFICATION</scope>
    <source>
        <strain evidence="3">maculatus3</strain>
    </source>
</reference>
<dbReference type="GO" id="GO:0004038">
    <property type="term" value="F:allantoinase activity"/>
    <property type="evidence" value="ECO:0007669"/>
    <property type="project" value="TreeGrafter"/>
</dbReference>
<dbReference type="AlphaFoldDB" id="A0A182SR23"/>
<evidence type="ECO:0000313" key="4">
    <source>
        <dbReference type="Proteomes" id="UP000075901"/>
    </source>
</evidence>
<dbReference type="PANTHER" id="PTHR43668">
    <property type="entry name" value="ALLANTOINASE"/>
    <property type="match status" value="1"/>
</dbReference>
<dbReference type="PANTHER" id="PTHR43668:SF2">
    <property type="entry name" value="ALLANTOINASE"/>
    <property type="match status" value="1"/>
</dbReference>
<dbReference type="InterPro" id="IPR011059">
    <property type="entry name" value="Metal-dep_hydrolase_composite"/>
</dbReference>
<reference evidence="4" key="1">
    <citation type="submission" date="2013-09" db="EMBL/GenBank/DDBJ databases">
        <title>The Genome Sequence of Anopheles maculatus species B.</title>
        <authorList>
            <consortium name="The Broad Institute Genomics Platform"/>
            <person name="Neafsey D.E."/>
            <person name="Besansky N."/>
            <person name="Howell P."/>
            <person name="Walton C."/>
            <person name="Young S.K."/>
            <person name="Zeng Q."/>
            <person name="Gargeya S."/>
            <person name="Fitzgerald M."/>
            <person name="Haas B."/>
            <person name="Abouelleil A."/>
            <person name="Allen A.W."/>
            <person name="Alvarado L."/>
            <person name="Arachchi H.M."/>
            <person name="Berlin A.M."/>
            <person name="Chapman S.B."/>
            <person name="Gainer-Dewar J."/>
            <person name="Goldberg J."/>
            <person name="Griggs A."/>
            <person name="Gujja S."/>
            <person name="Hansen M."/>
            <person name="Howarth C."/>
            <person name="Imamovic A."/>
            <person name="Ireland A."/>
            <person name="Larimer J."/>
            <person name="McCowan C."/>
            <person name="Murphy C."/>
            <person name="Pearson M."/>
            <person name="Poon T.W."/>
            <person name="Priest M."/>
            <person name="Roberts A."/>
            <person name="Saif S."/>
            <person name="Shea T."/>
            <person name="Sisk P."/>
            <person name="Sykes S."/>
            <person name="Wortman J."/>
            <person name="Nusbaum C."/>
            <person name="Birren B."/>
        </authorList>
    </citation>
    <scope>NUCLEOTIDE SEQUENCE [LARGE SCALE GENOMIC DNA]</scope>
    <source>
        <strain evidence="4">maculatus3</strain>
    </source>
</reference>
<dbReference type="GO" id="GO:0006145">
    <property type="term" value="P:purine nucleobase catabolic process"/>
    <property type="evidence" value="ECO:0007669"/>
    <property type="project" value="TreeGrafter"/>
</dbReference>
<accession>A0A182SR23</accession>
<dbReference type="InterPro" id="IPR032466">
    <property type="entry name" value="Metal_Hydrolase"/>
</dbReference>
<dbReference type="GO" id="GO:0005737">
    <property type="term" value="C:cytoplasm"/>
    <property type="evidence" value="ECO:0007669"/>
    <property type="project" value="TreeGrafter"/>
</dbReference>
<keyword evidence="4" id="KW-1185">Reference proteome</keyword>
<protein>
    <recommendedName>
        <fullName evidence="2">Amidohydrolase-related domain-containing protein</fullName>
    </recommendedName>
</protein>
<dbReference type="InterPro" id="IPR050138">
    <property type="entry name" value="DHOase/Allantoinase_Hydrolase"/>
</dbReference>
<dbReference type="SUPFAM" id="SSF51556">
    <property type="entry name" value="Metallo-dependent hydrolases"/>
    <property type="match status" value="1"/>
</dbReference>
<evidence type="ECO:0000313" key="3">
    <source>
        <dbReference type="EnsemblMetazoa" id="AMAM011701-PA"/>
    </source>
</evidence>
<feature type="compositionally biased region" description="Acidic residues" evidence="1">
    <location>
        <begin position="302"/>
        <end position="313"/>
    </location>
</feature>
<feature type="compositionally biased region" description="Polar residues" evidence="1">
    <location>
        <begin position="285"/>
        <end position="301"/>
    </location>
</feature>
<evidence type="ECO:0000259" key="2">
    <source>
        <dbReference type="Pfam" id="PF01979"/>
    </source>
</evidence>
<dbReference type="Proteomes" id="UP000075901">
    <property type="component" value="Unassembled WGS sequence"/>
</dbReference>
<dbReference type="InterPro" id="IPR006680">
    <property type="entry name" value="Amidohydro-rel"/>
</dbReference>
<organism evidence="3 4">
    <name type="scientific">Anopheles maculatus</name>
    <dbReference type="NCBI Taxonomy" id="74869"/>
    <lineage>
        <taxon>Eukaryota</taxon>
        <taxon>Metazoa</taxon>
        <taxon>Ecdysozoa</taxon>
        <taxon>Arthropoda</taxon>
        <taxon>Hexapoda</taxon>
        <taxon>Insecta</taxon>
        <taxon>Pterygota</taxon>
        <taxon>Neoptera</taxon>
        <taxon>Endopterygota</taxon>
        <taxon>Diptera</taxon>
        <taxon>Nematocera</taxon>
        <taxon>Culicoidea</taxon>
        <taxon>Culicidae</taxon>
        <taxon>Anophelinae</taxon>
        <taxon>Anopheles</taxon>
        <taxon>Anopheles maculatus group</taxon>
    </lineage>
</organism>
<proteinExistence type="predicted"/>